<accession>A0A9P8YH32</accession>
<dbReference type="Proteomes" id="UP000756346">
    <property type="component" value="Unassembled WGS sequence"/>
</dbReference>
<dbReference type="AlphaFoldDB" id="A0A9P8YH32"/>
<name>A0A9P8YH32_9PEZI</name>
<dbReference type="EMBL" id="JAGTJQ010000001">
    <property type="protein sequence ID" value="KAH7040264.1"/>
    <property type="molecule type" value="Genomic_DNA"/>
</dbReference>
<reference evidence="1" key="1">
    <citation type="journal article" date="2021" name="Nat. Commun.">
        <title>Genetic determinants of endophytism in the Arabidopsis root mycobiome.</title>
        <authorList>
            <person name="Mesny F."/>
            <person name="Miyauchi S."/>
            <person name="Thiergart T."/>
            <person name="Pickel B."/>
            <person name="Atanasova L."/>
            <person name="Karlsson M."/>
            <person name="Huettel B."/>
            <person name="Barry K.W."/>
            <person name="Haridas S."/>
            <person name="Chen C."/>
            <person name="Bauer D."/>
            <person name="Andreopoulos W."/>
            <person name="Pangilinan J."/>
            <person name="LaButti K."/>
            <person name="Riley R."/>
            <person name="Lipzen A."/>
            <person name="Clum A."/>
            <person name="Drula E."/>
            <person name="Henrissat B."/>
            <person name="Kohler A."/>
            <person name="Grigoriev I.V."/>
            <person name="Martin F.M."/>
            <person name="Hacquard S."/>
        </authorList>
    </citation>
    <scope>NUCLEOTIDE SEQUENCE</scope>
    <source>
        <strain evidence="1">MPI-CAGE-CH-0230</strain>
    </source>
</reference>
<protein>
    <submittedName>
        <fullName evidence="1">Uncharacterized protein</fullName>
    </submittedName>
</protein>
<evidence type="ECO:0000313" key="2">
    <source>
        <dbReference type="Proteomes" id="UP000756346"/>
    </source>
</evidence>
<sequence length="53" mass="5704">MLGQRRQAIGGSWCCCCAATGPSVRVTPVPQGGLRCQLTLSLECYLPFFLGWA</sequence>
<gene>
    <name evidence="1" type="ORF">B0I36DRAFT_310310</name>
</gene>
<organism evidence="1 2">
    <name type="scientific">Microdochium trichocladiopsis</name>
    <dbReference type="NCBI Taxonomy" id="1682393"/>
    <lineage>
        <taxon>Eukaryota</taxon>
        <taxon>Fungi</taxon>
        <taxon>Dikarya</taxon>
        <taxon>Ascomycota</taxon>
        <taxon>Pezizomycotina</taxon>
        <taxon>Sordariomycetes</taxon>
        <taxon>Xylariomycetidae</taxon>
        <taxon>Xylariales</taxon>
        <taxon>Microdochiaceae</taxon>
        <taxon>Microdochium</taxon>
    </lineage>
</organism>
<evidence type="ECO:0000313" key="1">
    <source>
        <dbReference type="EMBL" id="KAH7040264.1"/>
    </source>
</evidence>
<keyword evidence="2" id="KW-1185">Reference proteome</keyword>
<dbReference type="GeneID" id="70181783"/>
<dbReference type="RefSeq" id="XP_046018319.1">
    <property type="nucleotide sequence ID" value="XM_046152237.1"/>
</dbReference>
<proteinExistence type="predicted"/>
<comment type="caution">
    <text evidence="1">The sequence shown here is derived from an EMBL/GenBank/DDBJ whole genome shotgun (WGS) entry which is preliminary data.</text>
</comment>